<keyword evidence="5 10" id="KW-0547">Nucleotide-binding</keyword>
<evidence type="ECO:0000313" key="14">
    <source>
        <dbReference type="Proteomes" id="UP000283896"/>
    </source>
</evidence>
<dbReference type="InterPro" id="IPR003959">
    <property type="entry name" value="ATPase_AAA_core"/>
</dbReference>
<protein>
    <submittedName>
        <fullName evidence="13">ATP-dependent Zn protease</fullName>
    </submittedName>
</protein>
<keyword evidence="7 10" id="KW-0067">ATP-binding</keyword>
<evidence type="ECO:0000256" key="1">
    <source>
        <dbReference type="ARBA" id="ARBA00010044"/>
    </source>
</evidence>
<dbReference type="FunFam" id="1.10.8.60:FF:000001">
    <property type="entry name" value="ATP-dependent zinc metalloprotease FtsH"/>
    <property type="match status" value="1"/>
</dbReference>
<keyword evidence="2" id="KW-1003">Cell membrane</keyword>
<evidence type="ECO:0000256" key="8">
    <source>
        <dbReference type="ARBA" id="ARBA00022989"/>
    </source>
</evidence>
<dbReference type="GO" id="GO:0005737">
    <property type="term" value="C:cytoplasm"/>
    <property type="evidence" value="ECO:0007669"/>
    <property type="project" value="UniProtKB-ARBA"/>
</dbReference>
<evidence type="ECO:0000256" key="3">
    <source>
        <dbReference type="ARBA" id="ARBA00022670"/>
    </source>
</evidence>
<dbReference type="RefSeq" id="WP_122225564.1">
    <property type="nucleotide sequence ID" value="NZ_MPBG01000008.1"/>
</dbReference>
<evidence type="ECO:0000256" key="2">
    <source>
        <dbReference type="ARBA" id="ARBA00022475"/>
    </source>
</evidence>
<keyword evidence="8 11" id="KW-1133">Transmembrane helix</keyword>
<comment type="caution">
    <text evidence="13">The sequence shown here is derived from an EMBL/GenBank/DDBJ whole genome shotgun (WGS) entry which is preliminary data.</text>
</comment>
<dbReference type="PANTHER" id="PTHR23076">
    <property type="entry name" value="METALLOPROTEASE M41 FTSH"/>
    <property type="match status" value="1"/>
</dbReference>
<keyword evidence="11" id="KW-0472">Membrane</keyword>
<dbReference type="OrthoDB" id="9809379at2"/>
<dbReference type="GO" id="GO:0004222">
    <property type="term" value="F:metalloendopeptidase activity"/>
    <property type="evidence" value="ECO:0007669"/>
    <property type="project" value="InterPro"/>
</dbReference>
<dbReference type="EMBL" id="MPBG01000008">
    <property type="protein sequence ID" value="RMI87824.1"/>
    <property type="molecule type" value="Genomic_DNA"/>
</dbReference>
<dbReference type="Proteomes" id="UP000283896">
    <property type="component" value="Unassembled WGS sequence"/>
</dbReference>
<feature type="transmembrane region" description="Helical" evidence="11">
    <location>
        <begin position="93"/>
        <end position="110"/>
    </location>
</feature>
<dbReference type="InterPro" id="IPR000642">
    <property type="entry name" value="Peptidase_M41"/>
</dbReference>
<dbReference type="InterPro" id="IPR027417">
    <property type="entry name" value="P-loop_NTPase"/>
</dbReference>
<dbReference type="Gene3D" id="1.10.8.60">
    <property type="match status" value="1"/>
</dbReference>
<accession>A0A421NV72</accession>
<feature type="transmembrane region" description="Helical" evidence="11">
    <location>
        <begin position="130"/>
        <end position="156"/>
    </location>
</feature>
<dbReference type="PROSITE" id="PS00674">
    <property type="entry name" value="AAA"/>
    <property type="match status" value="1"/>
</dbReference>
<dbReference type="AlphaFoldDB" id="A0A421NV72"/>
<evidence type="ECO:0000256" key="10">
    <source>
        <dbReference type="RuleBase" id="RU003651"/>
    </source>
</evidence>
<dbReference type="Gene3D" id="1.20.58.760">
    <property type="entry name" value="Peptidase M41"/>
    <property type="match status" value="1"/>
</dbReference>
<dbReference type="PANTHER" id="PTHR23076:SF97">
    <property type="entry name" value="ATP-DEPENDENT ZINC METALLOPROTEASE YME1L1"/>
    <property type="match status" value="1"/>
</dbReference>
<evidence type="ECO:0000256" key="11">
    <source>
        <dbReference type="SAM" id="Phobius"/>
    </source>
</evidence>
<dbReference type="SMART" id="SM00382">
    <property type="entry name" value="AAA"/>
    <property type="match status" value="1"/>
</dbReference>
<dbReference type="InterPro" id="IPR003960">
    <property type="entry name" value="ATPase_AAA_CS"/>
</dbReference>
<feature type="domain" description="AAA+ ATPase" evidence="12">
    <location>
        <begin position="208"/>
        <end position="348"/>
    </location>
</feature>
<keyword evidence="14" id="KW-1185">Reference proteome</keyword>
<dbReference type="InterPro" id="IPR037219">
    <property type="entry name" value="Peptidase_M41-like"/>
</dbReference>
<reference evidence="14" key="1">
    <citation type="submission" date="2016-11" db="EMBL/GenBank/DDBJ databases">
        <title>Genome sequence of Candidatus Phytoplasma solani strain SA-1.</title>
        <authorList>
            <person name="Haryono M."/>
            <person name="Samarzija I."/>
            <person name="Seruga Music M."/>
            <person name="Hogenhout S."/>
            <person name="Kuo C.-H."/>
        </authorList>
    </citation>
    <scope>NUCLEOTIDE SEQUENCE [LARGE SCALE GENOMIC DNA]</scope>
    <source>
        <strain evidence="14">SA-1</strain>
    </source>
</reference>
<dbReference type="GO" id="GO:0030163">
    <property type="term" value="P:protein catabolic process"/>
    <property type="evidence" value="ECO:0007669"/>
    <property type="project" value="TreeGrafter"/>
</dbReference>
<evidence type="ECO:0000313" key="13">
    <source>
        <dbReference type="EMBL" id="RMI87824.1"/>
    </source>
</evidence>
<dbReference type="STRING" id="69896.S284_03620"/>
<dbReference type="GO" id="GO:0016887">
    <property type="term" value="F:ATP hydrolysis activity"/>
    <property type="evidence" value="ECO:0007669"/>
    <property type="project" value="InterPro"/>
</dbReference>
<dbReference type="FunFam" id="3.40.50.300:FF:000352">
    <property type="entry name" value="ATP-dependent zinc metalloprotease FTSH 7, chloroplastic"/>
    <property type="match status" value="1"/>
</dbReference>
<evidence type="ECO:0000256" key="7">
    <source>
        <dbReference type="ARBA" id="ARBA00022840"/>
    </source>
</evidence>
<comment type="similarity">
    <text evidence="10">Belongs to the AAA ATPase family.</text>
</comment>
<name>A0A421NV72_9MOLU</name>
<dbReference type="GO" id="GO:0004176">
    <property type="term" value="F:ATP-dependent peptidase activity"/>
    <property type="evidence" value="ECO:0007669"/>
    <property type="project" value="InterPro"/>
</dbReference>
<keyword evidence="6" id="KW-0378">Hydrolase</keyword>
<evidence type="ECO:0000256" key="9">
    <source>
        <dbReference type="ARBA" id="ARBA00023049"/>
    </source>
</evidence>
<dbReference type="GO" id="GO:0005524">
    <property type="term" value="F:ATP binding"/>
    <property type="evidence" value="ECO:0007669"/>
    <property type="project" value="UniProtKB-KW"/>
</dbReference>
<evidence type="ECO:0000256" key="5">
    <source>
        <dbReference type="ARBA" id="ARBA00022741"/>
    </source>
</evidence>
<evidence type="ECO:0000256" key="4">
    <source>
        <dbReference type="ARBA" id="ARBA00022692"/>
    </source>
</evidence>
<dbReference type="Pfam" id="PF00004">
    <property type="entry name" value="AAA"/>
    <property type="match status" value="1"/>
</dbReference>
<dbReference type="Gene3D" id="3.40.50.300">
    <property type="entry name" value="P-loop containing nucleotide triphosphate hydrolases"/>
    <property type="match status" value="1"/>
</dbReference>
<keyword evidence="4 11" id="KW-0812">Transmembrane</keyword>
<dbReference type="SUPFAM" id="SSF52540">
    <property type="entry name" value="P-loop containing nucleoside triphosphate hydrolases"/>
    <property type="match status" value="1"/>
</dbReference>
<dbReference type="GO" id="GO:0006508">
    <property type="term" value="P:proteolysis"/>
    <property type="evidence" value="ECO:0007669"/>
    <property type="project" value="UniProtKB-KW"/>
</dbReference>
<feature type="transmembrane region" description="Helical" evidence="11">
    <location>
        <begin position="12"/>
        <end position="36"/>
    </location>
</feature>
<evidence type="ECO:0000259" key="12">
    <source>
        <dbReference type="SMART" id="SM00382"/>
    </source>
</evidence>
<proteinExistence type="inferred from homology"/>
<dbReference type="GO" id="GO:0005886">
    <property type="term" value="C:plasma membrane"/>
    <property type="evidence" value="ECO:0007669"/>
    <property type="project" value="TreeGrafter"/>
</dbReference>
<dbReference type="InterPro" id="IPR003593">
    <property type="entry name" value="AAA+_ATPase"/>
</dbReference>
<keyword evidence="3 13" id="KW-0645">Protease</keyword>
<comment type="similarity">
    <text evidence="1">In the C-terminal section; belongs to the peptidase M41 family.</text>
</comment>
<gene>
    <name evidence="13" type="primary">hflB</name>
    <name evidence="13" type="ORF">PSSA1_v1c5170</name>
</gene>
<dbReference type="Pfam" id="PF01434">
    <property type="entry name" value="Peptidase_M41"/>
    <property type="match status" value="1"/>
</dbReference>
<dbReference type="CDD" id="cd19501">
    <property type="entry name" value="RecA-like_FtsH"/>
    <property type="match status" value="1"/>
</dbReference>
<sequence length="592" mass="68712">MNLYRFFTKNKIIFYIVILIILTFSTVIALEGFYFIKEKKQLKNASLINFYELIDKIKEREVNNVHYIHKNNNNFFFKEHYLIYAQGYEQQKYYCFITASLYNTLLFNLNNYKIFLQSITSNTKYNFLELYIRLIFFLSTLIFMCWILVNLSNFFFNSKRNLSQKLYQNKNTITFADIAGLEQEKKELFELVDILKNPQKYKQNGIQTPKGVLLEGPPGTGKTLLAKALANEINIPFYFFSGSEFVEVYIGVGAARIRNIFQEIKKNSSCILFIDEIDALGGQREKFLNSSGNQEKNHTLNQFLVEMDGFERLNQVIVIGATNRIDMLDPALLRPGRFDRIIKIKLPDLKARKAILQVHARNKKIAADIDWQKMAYQTQGTNGAQLAAILNEASILAMRNQRTKIDFKILEKALERVLLGVSQNKRLYTSEEKKIIAYHEAGRAVISSKLLLAPKISEITVNMQTIKKKYHPLFFFQAKTINSLQKMLALVTFYLAGRAAEELIFNDISDLFDDFNHAQTIAKSIVKKYEINDIMTNQEPIFSNYNLTNQEVKKIITNCFFEAKTIIQKNQTLLKEISQALLKKETIKISDR</sequence>
<organism evidence="13 14">
    <name type="scientific">Candidatus Phytoplasma solani</name>
    <dbReference type="NCBI Taxonomy" id="69896"/>
    <lineage>
        <taxon>Bacteria</taxon>
        <taxon>Bacillati</taxon>
        <taxon>Mycoplasmatota</taxon>
        <taxon>Mollicutes</taxon>
        <taxon>Acholeplasmatales</taxon>
        <taxon>Acholeplasmataceae</taxon>
        <taxon>Candidatus Phytoplasma</taxon>
        <taxon>16SrXII (Stolbur group)</taxon>
    </lineage>
</organism>
<keyword evidence="9" id="KW-0482">Metalloprotease</keyword>
<evidence type="ECO:0000256" key="6">
    <source>
        <dbReference type="ARBA" id="ARBA00022801"/>
    </source>
</evidence>
<dbReference type="SUPFAM" id="SSF140990">
    <property type="entry name" value="FtsH protease domain-like"/>
    <property type="match status" value="1"/>
</dbReference>